<dbReference type="AlphaFoldDB" id="A0A1C3KM56"/>
<name>A0A1C3KM56_PLAMA</name>
<evidence type="ECO:0000256" key="1">
    <source>
        <dbReference type="SAM" id="MobiDB-lite"/>
    </source>
</evidence>
<dbReference type="Proteomes" id="UP000219799">
    <property type="component" value="Chromosome 5"/>
</dbReference>
<proteinExistence type="predicted"/>
<feature type="compositionally biased region" description="Low complexity" evidence="1">
    <location>
        <begin position="140"/>
        <end position="165"/>
    </location>
</feature>
<accession>A0A1C3KM56</accession>
<evidence type="ECO:0000313" key="3">
    <source>
        <dbReference type="EMBL" id="SBT75071.1"/>
    </source>
</evidence>
<feature type="signal peptide" evidence="2">
    <location>
        <begin position="1"/>
        <end position="20"/>
    </location>
</feature>
<feature type="compositionally biased region" description="Low complexity" evidence="1">
    <location>
        <begin position="110"/>
        <end position="123"/>
    </location>
</feature>
<dbReference type="VEuPathDB" id="PlasmoDB:PmUG01_05040000"/>
<gene>
    <name evidence="3" type="primary">ARP</name>
    <name evidence="3" type="ORF">PMLGA01_050029800</name>
</gene>
<protein>
    <submittedName>
        <fullName evidence="3">Asparagine-rich protein</fullName>
    </submittedName>
</protein>
<keyword evidence="2" id="KW-0732">Signal</keyword>
<dbReference type="EMBL" id="LT594493">
    <property type="protein sequence ID" value="SBT75071.1"/>
    <property type="molecule type" value="Genomic_DNA"/>
</dbReference>
<feature type="region of interest" description="Disordered" evidence="1">
    <location>
        <begin position="89"/>
        <end position="179"/>
    </location>
</feature>
<feature type="compositionally biased region" description="Acidic residues" evidence="1">
    <location>
        <begin position="95"/>
        <end position="109"/>
    </location>
</feature>
<sequence length="209" mass="23455">MCTKKTISLFLLFMCYYVDGKSVLRKKNHVFDNTQLTDKLDNKTAFLNLKNVKTYNENKERAVMHNNSEHLNKNSLEAKKNESFIFLKAKSKENENDDDEDSDDEEDENGGNQSDNNSENNSSNDEESDNNSIDDHNHNDNNGNNMQPNNNNHPMNNKNNNPNNSAYTALPPPPPVAYHPSSLPKTASGIVGHVVSKVFTTGLQLMGVP</sequence>
<evidence type="ECO:0000256" key="2">
    <source>
        <dbReference type="SAM" id="SignalP"/>
    </source>
</evidence>
<reference evidence="3 4" key="1">
    <citation type="submission" date="2016-06" db="EMBL/GenBank/DDBJ databases">
        <authorList>
            <consortium name="Pathogen Informatics"/>
        </authorList>
    </citation>
    <scope>NUCLEOTIDE SEQUENCE [LARGE SCALE GENOMIC DNA]</scope>
    <source>
        <strain evidence="3">PmlGA01</strain>
    </source>
</reference>
<feature type="chain" id="PRO_5008677851" evidence="2">
    <location>
        <begin position="21"/>
        <end position="209"/>
    </location>
</feature>
<evidence type="ECO:0000313" key="4">
    <source>
        <dbReference type="Proteomes" id="UP000219799"/>
    </source>
</evidence>
<organism evidence="3 4">
    <name type="scientific">Plasmodium malariae</name>
    <dbReference type="NCBI Taxonomy" id="5858"/>
    <lineage>
        <taxon>Eukaryota</taxon>
        <taxon>Sar</taxon>
        <taxon>Alveolata</taxon>
        <taxon>Apicomplexa</taxon>
        <taxon>Aconoidasida</taxon>
        <taxon>Haemosporida</taxon>
        <taxon>Plasmodiidae</taxon>
        <taxon>Plasmodium</taxon>
        <taxon>Plasmodium (Plasmodium)</taxon>
    </lineage>
</organism>